<organism evidence="8 9">
    <name type="scientific">Vibrio viridaestus</name>
    <dbReference type="NCBI Taxonomy" id="2487322"/>
    <lineage>
        <taxon>Bacteria</taxon>
        <taxon>Pseudomonadati</taxon>
        <taxon>Pseudomonadota</taxon>
        <taxon>Gammaproteobacteria</taxon>
        <taxon>Vibrionales</taxon>
        <taxon>Vibrionaceae</taxon>
        <taxon>Vibrio</taxon>
    </lineage>
</organism>
<dbReference type="PANTHER" id="PTHR43531:SF11">
    <property type="entry name" value="METHYL-ACCEPTING CHEMOTAXIS PROTEIN 3"/>
    <property type="match status" value="1"/>
</dbReference>
<evidence type="ECO:0000256" key="4">
    <source>
        <dbReference type="PROSITE-ProRule" id="PRU00284"/>
    </source>
</evidence>
<feature type="domain" description="HAMP" evidence="7">
    <location>
        <begin position="431"/>
        <end position="469"/>
    </location>
</feature>
<dbReference type="CDD" id="cd06225">
    <property type="entry name" value="HAMP"/>
    <property type="match status" value="2"/>
</dbReference>
<keyword evidence="5" id="KW-0472">Membrane</keyword>
<dbReference type="CDD" id="cd12913">
    <property type="entry name" value="PDC1_MCP_like"/>
    <property type="match status" value="1"/>
</dbReference>
<dbReference type="SMART" id="SM00283">
    <property type="entry name" value="MA"/>
    <property type="match status" value="1"/>
</dbReference>
<dbReference type="CDD" id="cd11386">
    <property type="entry name" value="MCP_signal"/>
    <property type="match status" value="1"/>
</dbReference>
<dbReference type="SUPFAM" id="SSF158472">
    <property type="entry name" value="HAMP domain-like"/>
    <property type="match status" value="1"/>
</dbReference>
<dbReference type="InterPro" id="IPR003660">
    <property type="entry name" value="HAMP_dom"/>
</dbReference>
<reference evidence="8 9" key="1">
    <citation type="submission" date="2018-11" db="EMBL/GenBank/DDBJ databases">
        <title>Vibrio LJC006 sp. nov., isolated from seawater during the bloom of the enteromorpha.</title>
        <authorList>
            <person name="Liang J."/>
        </authorList>
    </citation>
    <scope>NUCLEOTIDE SEQUENCE [LARGE SCALE GENOMIC DNA]</scope>
    <source>
        <strain evidence="8 9">LJC006</strain>
    </source>
</reference>
<dbReference type="PROSITE" id="PS50885">
    <property type="entry name" value="HAMP"/>
    <property type="match status" value="2"/>
</dbReference>
<dbReference type="Gene3D" id="3.30.450.20">
    <property type="entry name" value="PAS domain"/>
    <property type="match status" value="1"/>
</dbReference>
<feature type="domain" description="Methyl-accepting transducer" evidence="6">
    <location>
        <begin position="474"/>
        <end position="703"/>
    </location>
</feature>
<comment type="similarity">
    <text evidence="3">Belongs to the methyl-accepting chemotaxis (MCP) protein family.</text>
</comment>
<dbReference type="PROSITE" id="PS50111">
    <property type="entry name" value="CHEMOTAXIS_TRANSDUC_2"/>
    <property type="match status" value="1"/>
</dbReference>
<keyword evidence="9" id="KW-1185">Reference proteome</keyword>
<dbReference type="PANTHER" id="PTHR43531">
    <property type="entry name" value="PROTEIN ICFG"/>
    <property type="match status" value="1"/>
</dbReference>
<sequence length="718" mass="77890">MKIKSIRTKIALTAGFCLIITSIVLVGYNVYSSNISQKTVSKRSSEIIKREVLDKLQYKAIESAKSINLQIEKGLESAKSVSTSISAIKSYYANDFFHVLNRKVINNLLEAVLNNNSHLHGTYSGWEPNAFDGNDADIESGRNDSDKSGRYVPYITRNQKGHPIIHPLNGYDSSGKYVNGLMKNAWYQIPQKTGKEVVTAPIPYQFQGKRLWLASMSVPIFVKGKFVGVAGTDFNLDYVQNLAVKASQGIYNGKSHVVISTDKGLVVADSQNAKNIGQSVRQIYNDKTFQNLYSWLSNDARIDDENSHFYRVLVPISFGDSGVRWFITLEVSKALVLNNLYQLNEELAGQAVKHILNQIAIGVSMTIVALLGILYFSDKLSRPILSSVKMAQMVSKGRFDSRLGHVSSDEIGQLSEALDEMAISLQKQVKAAETVAQGDLTIDIELASEQDQLGLALKKMVEKLSELIQHISTRSGVIAENAAQISGLSQTLASGATTSASSVTEINSTISHIAQQIRSSSEDARHVSHLSGVSNTYAVTASEIMNELSGAMVEIESSGNDINTIISSIEGIAEQTNLLALNAAIEAARAGEAGRGFTVVAEEVRNLAVRCANAVQETSTLIKNSATRTKRGIELTDKATQSLQDIVNNVSSVSTLMEKIAQASTEQSVGAELVSQGINQIDSVTHGNRSNSELCASAAELLTKESSELAGLVKKFRL</sequence>
<protein>
    <submittedName>
        <fullName evidence="8">Methyl-accepting chemotaxis protein</fullName>
    </submittedName>
</protein>
<keyword evidence="5" id="KW-1133">Transmembrane helix</keyword>
<evidence type="ECO:0000256" key="2">
    <source>
        <dbReference type="ARBA" id="ARBA00023224"/>
    </source>
</evidence>
<dbReference type="InterPro" id="IPR004090">
    <property type="entry name" value="Chemotax_Me-accpt_rcpt"/>
</dbReference>
<dbReference type="GO" id="GO:0004888">
    <property type="term" value="F:transmembrane signaling receptor activity"/>
    <property type="evidence" value="ECO:0007669"/>
    <property type="project" value="InterPro"/>
</dbReference>
<proteinExistence type="inferred from homology"/>
<evidence type="ECO:0000259" key="7">
    <source>
        <dbReference type="PROSITE" id="PS50885"/>
    </source>
</evidence>
<gene>
    <name evidence="8" type="ORF">EES38_03760</name>
</gene>
<dbReference type="Proteomes" id="UP000281112">
    <property type="component" value="Unassembled WGS sequence"/>
</dbReference>
<keyword evidence="1" id="KW-0145">Chemotaxis</keyword>
<dbReference type="InterPro" id="IPR051310">
    <property type="entry name" value="MCP_chemotaxis"/>
</dbReference>
<evidence type="ECO:0000256" key="3">
    <source>
        <dbReference type="ARBA" id="ARBA00029447"/>
    </source>
</evidence>
<dbReference type="AlphaFoldDB" id="A0A3N9TL77"/>
<dbReference type="Pfam" id="PF22673">
    <property type="entry name" value="MCP-like_PDC_1"/>
    <property type="match status" value="1"/>
</dbReference>
<feature type="transmembrane region" description="Helical" evidence="5">
    <location>
        <begin position="12"/>
        <end position="31"/>
    </location>
</feature>
<evidence type="ECO:0000256" key="1">
    <source>
        <dbReference type="ARBA" id="ARBA00022500"/>
    </source>
</evidence>
<keyword evidence="5" id="KW-0812">Transmembrane</keyword>
<dbReference type="SMART" id="SM00304">
    <property type="entry name" value="HAMP"/>
    <property type="match status" value="1"/>
</dbReference>
<dbReference type="RefSeq" id="WP_124935813.1">
    <property type="nucleotide sequence ID" value="NZ_RJVQ01000001.1"/>
</dbReference>
<dbReference type="Pfam" id="PF00672">
    <property type="entry name" value="HAMP"/>
    <property type="match status" value="1"/>
</dbReference>
<accession>A0A3N9TL77</accession>
<dbReference type="OrthoDB" id="2489132at2"/>
<dbReference type="GO" id="GO:0006935">
    <property type="term" value="P:chemotaxis"/>
    <property type="evidence" value="ECO:0007669"/>
    <property type="project" value="UniProtKB-KW"/>
</dbReference>
<dbReference type="Gene3D" id="1.10.287.950">
    <property type="entry name" value="Methyl-accepting chemotaxis protein"/>
    <property type="match status" value="1"/>
</dbReference>
<dbReference type="Gene3D" id="6.10.340.10">
    <property type="match status" value="1"/>
</dbReference>
<dbReference type="GO" id="GO:0005886">
    <property type="term" value="C:plasma membrane"/>
    <property type="evidence" value="ECO:0007669"/>
    <property type="project" value="TreeGrafter"/>
</dbReference>
<comment type="caution">
    <text evidence="8">The sequence shown here is derived from an EMBL/GenBank/DDBJ whole genome shotgun (WGS) entry which is preliminary data.</text>
</comment>
<name>A0A3N9TL77_9VIBR</name>
<dbReference type="EMBL" id="RJVQ01000001">
    <property type="protein sequence ID" value="RQW65158.1"/>
    <property type="molecule type" value="Genomic_DNA"/>
</dbReference>
<dbReference type="InterPro" id="IPR004089">
    <property type="entry name" value="MCPsignal_dom"/>
</dbReference>
<dbReference type="PRINTS" id="PR00260">
    <property type="entry name" value="CHEMTRNSDUCR"/>
</dbReference>
<feature type="transmembrane region" description="Helical" evidence="5">
    <location>
        <begin position="355"/>
        <end position="376"/>
    </location>
</feature>
<dbReference type="GO" id="GO:0007165">
    <property type="term" value="P:signal transduction"/>
    <property type="evidence" value="ECO:0007669"/>
    <property type="project" value="UniProtKB-KW"/>
</dbReference>
<evidence type="ECO:0000259" key="6">
    <source>
        <dbReference type="PROSITE" id="PS50111"/>
    </source>
</evidence>
<evidence type="ECO:0000313" key="9">
    <source>
        <dbReference type="Proteomes" id="UP000281112"/>
    </source>
</evidence>
<evidence type="ECO:0000256" key="5">
    <source>
        <dbReference type="SAM" id="Phobius"/>
    </source>
</evidence>
<evidence type="ECO:0000313" key="8">
    <source>
        <dbReference type="EMBL" id="RQW65158.1"/>
    </source>
</evidence>
<dbReference type="SUPFAM" id="SSF58104">
    <property type="entry name" value="Methyl-accepting chemotaxis protein (MCP) signaling domain"/>
    <property type="match status" value="1"/>
</dbReference>
<dbReference type="Pfam" id="PF00015">
    <property type="entry name" value="MCPsignal"/>
    <property type="match status" value="1"/>
</dbReference>
<feature type="domain" description="HAMP" evidence="7">
    <location>
        <begin position="378"/>
        <end position="430"/>
    </location>
</feature>
<keyword evidence="2 4" id="KW-0807">Transducer</keyword>